<evidence type="ECO:0000313" key="5">
    <source>
        <dbReference type="Proteomes" id="UP000198916"/>
    </source>
</evidence>
<evidence type="ECO:0000256" key="2">
    <source>
        <dbReference type="SAM" id="SignalP"/>
    </source>
</evidence>
<dbReference type="InterPro" id="IPR013517">
    <property type="entry name" value="FG-GAP"/>
</dbReference>
<feature type="chain" id="PRO_5011743151" evidence="2">
    <location>
        <begin position="19"/>
        <end position="637"/>
    </location>
</feature>
<dbReference type="SUPFAM" id="SSF69318">
    <property type="entry name" value="Integrin alpha N-terminal domain"/>
    <property type="match status" value="1"/>
</dbReference>
<dbReference type="Gene3D" id="2.130.10.130">
    <property type="entry name" value="Integrin alpha, N-terminal"/>
    <property type="match status" value="2"/>
</dbReference>
<accession>A0A1H7L284</accession>
<dbReference type="OrthoDB" id="9816120at2"/>
<feature type="signal peptide" evidence="2">
    <location>
        <begin position="1"/>
        <end position="18"/>
    </location>
</feature>
<dbReference type="AlphaFoldDB" id="A0A1H7L284"/>
<protein>
    <submittedName>
        <fullName evidence="4">Repeat domain-containing protein</fullName>
    </submittedName>
</protein>
<sequence>MKYYSYLFAVLFAFQATAQPAQDSAVVAPSMTFLPDWTFKGNELAEWKALGNTAWHATDGELRAQSSSGKPMRGWLVSNQSYQDIGFRALFKCEGTAETGLLFRLEQQSSGYRGIYLSLKIGDVGLYAVTLDADGNLQQQEPLRRAGGIWYRLAPPPEEDSRAVGNFQRPNPPDVYRPISPPNTDYQQGVWNQIEVFFDLNTIRAFLNDGREIGGAADAYLEGYGPVALYAAGEGSVQFKDVGIKDIALRFTPDEETSAHFKSQRISDMYYSWGADAADFNRDGHLDVISGPNIFYGPDFTTHREIFPAIAVSPSKEFTAVNVQYTYDFNGDGWPDVLVSPSRAVLYLNPGNASRRWAEHVVIKEVQTEITDFKDIDGDGKPELIYGANGSLRYAKPDGDDPTRPWKEYRVSEDGYVLAHGIGTGDINGDGKLDILGPYGWWEQPATLEGQLWNYHPVAFGRYGHRGSNVGGAIMAVYDVNGDGLNDVVTSLNVHGFGFAWFEQQRDGRDSISFVRHMISDDYSRDGAGGVTFSQAHGATFADVDGDGVLDFIVGKRYFTHLDNYYDPDPYGPPVLYWYRTVRNPDAPGGAEFVPELIHNRSGAGSEVDAIDLNGDGRVDIITATNRGTFIFWNQYE</sequence>
<reference evidence="5" key="1">
    <citation type="submission" date="2016-10" db="EMBL/GenBank/DDBJ databases">
        <authorList>
            <person name="Varghese N."/>
            <person name="Submissions S."/>
        </authorList>
    </citation>
    <scope>NUCLEOTIDE SEQUENCE [LARGE SCALE GENOMIC DNA]</scope>
    <source>
        <strain evidence="5">Jip14</strain>
    </source>
</reference>
<proteinExistence type="predicted"/>
<name>A0A1H7L284_9SPHI</name>
<dbReference type="Proteomes" id="UP000198916">
    <property type="component" value="Unassembled WGS sequence"/>
</dbReference>
<organism evidence="4 5">
    <name type="scientific">Parapedobacter koreensis</name>
    <dbReference type="NCBI Taxonomy" id="332977"/>
    <lineage>
        <taxon>Bacteria</taxon>
        <taxon>Pseudomonadati</taxon>
        <taxon>Bacteroidota</taxon>
        <taxon>Sphingobacteriia</taxon>
        <taxon>Sphingobacteriales</taxon>
        <taxon>Sphingobacteriaceae</taxon>
        <taxon>Parapedobacter</taxon>
    </lineage>
</organism>
<dbReference type="STRING" id="332977.SAMN05421740_10317"/>
<dbReference type="Pfam" id="PF13517">
    <property type="entry name" value="FG-GAP_3"/>
    <property type="match status" value="1"/>
</dbReference>
<keyword evidence="5" id="KW-1185">Reference proteome</keyword>
<keyword evidence="1 2" id="KW-0732">Signal</keyword>
<dbReference type="EMBL" id="FNZR01000003">
    <property type="protein sequence ID" value="SEK93112.1"/>
    <property type="molecule type" value="Genomic_DNA"/>
</dbReference>
<evidence type="ECO:0000256" key="1">
    <source>
        <dbReference type="ARBA" id="ARBA00022729"/>
    </source>
</evidence>
<dbReference type="PANTHER" id="PTHR44103">
    <property type="entry name" value="PROPROTEIN CONVERTASE P"/>
    <property type="match status" value="1"/>
</dbReference>
<gene>
    <name evidence="4" type="ORF">SAMN05421740_10317</name>
</gene>
<dbReference type="InterPro" id="IPR028994">
    <property type="entry name" value="Integrin_alpha_N"/>
</dbReference>
<dbReference type="Pfam" id="PF06439">
    <property type="entry name" value="3keto-disac_hyd"/>
    <property type="match status" value="1"/>
</dbReference>
<feature type="domain" description="3-keto-alpha-glucoside-1,2-lyase/3-keto-2-hydroxy-glucal hydratase" evidence="3">
    <location>
        <begin position="39"/>
        <end position="245"/>
    </location>
</feature>
<evidence type="ECO:0000313" key="4">
    <source>
        <dbReference type="EMBL" id="SEK93112.1"/>
    </source>
</evidence>
<dbReference type="InterPro" id="IPR010496">
    <property type="entry name" value="AL/BT2_dom"/>
</dbReference>
<dbReference type="PANTHER" id="PTHR44103:SF1">
    <property type="entry name" value="PROPROTEIN CONVERTASE P"/>
    <property type="match status" value="1"/>
</dbReference>
<dbReference type="RefSeq" id="WP_090604360.1">
    <property type="nucleotide sequence ID" value="NZ_FNZR01000003.1"/>
</dbReference>
<dbReference type="GO" id="GO:0016787">
    <property type="term" value="F:hydrolase activity"/>
    <property type="evidence" value="ECO:0007669"/>
    <property type="project" value="InterPro"/>
</dbReference>
<dbReference type="Gene3D" id="2.60.120.560">
    <property type="entry name" value="Exo-inulinase, domain 1"/>
    <property type="match status" value="1"/>
</dbReference>
<evidence type="ECO:0000259" key="3">
    <source>
        <dbReference type="Pfam" id="PF06439"/>
    </source>
</evidence>